<name>A0A7J7KG27_BUGNE</name>
<accession>A0A7J7KG27</accession>
<dbReference type="AlphaFoldDB" id="A0A7J7KG27"/>
<keyword evidence="2" id="KW-1185">Reference proteome</keyword>
<sequence>MEQHSPTCSNEIADPMHVCAAETLSSARPTNPVDYSWDDPLSQAFKANVNKADNSLFEETFNLRNVNNKAIKSLIDDVTPSNPEYQSTAEKTKSNCLYAHRCFGKSICNSCN</sequence>
<protein>
    <submittedName>
        <fullName evidence="1">Uncharacterized protein</fullName>
    </submittedName>
</protein>
<dbReference type="EMBL" id="VXIV02000723">
    <property type="protein sequence ID" value="KAF6036436.1"/>
    <property type="molecule type" value="Genomic_DNA"/>
</dbReference>
<proteinExistence type="predicted"/>
<comment type="caution">
    <text evidence="1">The sequence shown here is derived from an EMBL/GenBank/DDBJ whole genome shotgun (WGS) entry which is preliminary data.</text>
</comment>
<evidence type="ECO:0000313" key="1">
    <source>
        <dbReference type="EMBL" id="KAF6036436.1"/>
    </source>
</evidence>
<organism evidence="1 2">
    <name type="scientific">Bugula neritina</name>
    <name type="common">Brown bryozoan</name>
    <name type="synonym">Sertularia neritina</name>
    <dbReference type="NCBI Taxonomy" id="10212"/>
    <lineage>
        <taxon>Eukaryota</taxon>
        <taxon>Metazoa</taxon>
        <taxon>Spiralia</taxon>
        <taxon>Lophotrochozoa</taxon>
        <taxon>Bryozoa</taxon>
        <taxon>Gymnolaemata</taxon>
        <taxon>Cheilostomatida</taxon>
        <taxon>Flustrina</taxon>
        <taxon>Buguloidea</taxon>
        <taxon>Bugulidae</taxon>
        <taxon>Bugula</taxon>
    </lineage>
</organism>
<reference evidence="1" key="1">
    <citation type="submission" date="2020-06" db="EMBL/GenBank/DDBJ databases">
        <title>Draft genome of Bugula neritina, a colonial animal packing powerful symbionts and potential medicines.</title>
        <authorList>
            <person name="Rayko M."/>
        </authorList>
    </citation>
    <scope>NUCLEOTIDE SEQUENCE [LARGE SCALE GENOMIC DNA]</scope>
    <source>
        <strain evidence="1">Kwan_BN1</strain>
    </source>
</reference>
<dbReference type="Proteomes" id="UP000593567">
    <property type="component" value="Unassembled WGS sequence"/>
</dbReference>
<gene>
    <name evidence="1" type="ORF">EB796_005253</name>
</gene>
<evidence type="ECO:0000313" key="2">
    <source>
        <dbReference type="Proteomes" id="UP000593567"/>
    </source>
</evidence>